<dbReference type="Proteomes" id="UP000576792">
    <property type="component" value="Unassembled WGS sequence"/>
</dbReference>
<proteinExistence type="predicted"/>
<name>A0A846S2P2_9MICO</name>
<gene>
    <name evidence="1" type="ORF">BKA07_002990</name>
</gene>
<evidence type="ECO:0000313" key="1">
    <source>
        <dbReference type="EMBL" id="NJC57955.1"/>
    </source>
</evidence>
<sequence length="485" mass="48715">MRHLRSIVTFAAIAVPGVLVATTSFLTPLTPGTLDRSPEQIRMPTADTRAICPGPLLTDDEAEGTDAEFVDDSNVSTRVVSASAPISAADGSVSAARLQVADLGGSANFDNSSSDGFVSGDDPIDKTKLITGFARPGAPALTTGVETVEGTSGDLTGLATLTCGSAASSFRILAGSGAAGSNSQLLLSNPGDVPVQAQVAVMTPSGERGEPTEVSIKAGQQRAIRLAGLASGAEALAVDVNAEGGVVAGSVQETVLDGLTPKGIDLATSGADADSQQVVTGLDGKDARLRVANPGDDLAEVSLKAYGPDGEIDIPRSSMTVVAHGVAEAELGDLDATSVVVDSDQNIQASAFIGQDGEKGSADFGSINATDTLADSQVMALPRTGTGKLYLSPGQGQVQVRGMLDDGSLTDPQAIDLNPTGTTEFSPAEISPDAVRAIVISGADASGSQSDGVHASYVVTTDSGISAVQPTPAPTGVAYRDIRLG</sequence>
<dbReference type="RefSeq" id="WP_167951570.1">
    <property type="nucleotide sequence ID" value="NZ_BAAAPQ010000024.1"/>
</dbReference>
<dbReference type="AlphaFoldDB" id="A0A846S2P2"/>
<dbReference type="EMBL" id="JAATJN010000001">
    <property type="protein sequence ID" value="NJC57955.1"/>
    <property type="molecule type" value="Genomic_DNA"/>
</dbReference>
<protein>
    <recommendedName>
        <fullName evidence="3">Secreted protein</fullName>
    </recommendedName>
</protein>
<evidence type="ECO:0000313" key="2">
    <source>
        <dbReference type="Proteomes" id="UP000576792"/>
    </source>
</evidence>
<comment type="caution">
    <text evidence="1">The sequence shown here is derived from an EMBL/GenBank/DDBJ whole genome shotgun (WGS) entry which is preliminary data.</text>
</comment>
<reference evidence="1 2" key="1">
    <citation type="submission" date="2020-03" db="EMBL/GenBank/DDBJ databases">
        <title>Sequencing the genomes of 1000 actinobacteria strains.</title>
        <authorList>
            <person name="Klenk H.-P."/>
        </authorList>
    </citation>
    <scope>NUCLEOTIDE SEQUENCE [LARGE SCALE GENOMIC DNA]</scope>
    <source>
        <strain evidence="1 2">DSM 18964</strain>
    </source>
</reference>
<accession>A0A846S2P2</accession>
<dbReference type="InterPro" id="IPR043777">
    <property type="entry name" value="DUF5719"/>
</dbReference>
<dbReference type="Pfam" id="PF18986">
    <property type="entry name" value="DUF5719"/>
    <property type="match status" value="1"/>
</dbReference>
<evidence type="ECO:0008006" key="3">
    <source>
        <dbReference type="Google" id="ProtNLM"/>
    </source>
</evidence>
<keyword evidence="2" id="KW-1185">Reference proteome</keyword>
<organism evidence="1 2">
    <name type="scientific">Brevibacterium marinum</name>
    <dbReference type="NCBI Taxonomy" id="418643"/>
    <lineage>
        <taxon>Bacteria</taxon>
        <taxon>Bacillati</taxon>
        <taxon>Actinomycetota</taxon>
        <taxon>Actinomycetes</taxon>
        <taxon>Micrococcales</taxon>
        <taxon>Brevibacteriaceae</taxon>
        <taxon>Brevibacterium</taxon>
    </lineage>
</organism>